<dbReference type="EMBL" id="CP127247">
    <property type="protein sequence ID" value="WIY27378.1"/>
    <property type="molecule type" value="Genomic_DNA"/>
</dbReference>
<evidence type="ECO:0000313" key="2">
    <source>
        <dbReference type="Proteomes" id="UP001238334"/>
    </source>
</evidence>
<proteinExistence type="predicted"/>
<reference evidence="1 2" key="1">
    <citation type="submission" date="2023-06" db="EMBL/GenBank/DDBJ databases">
        <title>Parasedimentitalea psychrophila sp. nov., a psychrophilic bacterium isolated from deep-sea sediment.</title>
        <authorList>
            <person name="Li A."/>
        </authorList>
    </citation>
    <scope>NUCLEOTIDE SEQUENCE [LARGE SCALE GENOMIC DNA]</scope>
    <source>
        <strain evidence="1 2">QS115</strain>
    </source>
</reference>
<organism evidence="1 2">
    <name type="scientific">Parasedimentitalea psychrophila</name>
    <dbReference type="NCBI Taxonomy" id="2997337"/>
    <lineage>
        <taxon>Bacteria</taxon>
        <taxon>Pseudomonadati</taxon>
        <taxon>Pseudomonadota</taxon>
        <taxon>Alphaproteobacteria</taxon>
        <taxon>Rhodobacterales</taxon>
        <taxon>Paracoccaceae</taxon>
        <taxon>Parasedimentitalea</taxon>
    </lineage>
</organism>
<dbReference type="AlphaFoldDB" id="A0A9Y2P8T2"/>
<gene>
    <name evidence="1" type="ORF">QPJ95_10950</name>
</gene>
<protein>
    <submittedName>
        <fullName evidence="1">Uncharacterized protein</fullName>
    </submittedName>
</protein>
<evidence type="ECO:0000313" key="1">
    <source>
        <dbReference type="EMBL" id="WIY27378.1"/>
    </source>
</evidence>
<keyword evidence="2" id="KW-1185">Reference proteome</keyword>
<name>A0A9Y2P8T2_9RHOB</name>
<accession>A0A9Y2P8T2</accession>
<dbReference type="KEGG" id="ppso:QPJ95_10950"/>
<dbReference type="RefSeq" id="WP_270921244.1">
    <property type="nucleotide sequence ID" value="NZ_CP127247.1"/>
</dbReference>
<sequence>MVRTAVIRLMKMLRDDRMAALGKLRGGDVMSRQGPVWAVRYIYERVN</sequence>
<dbReference type="Proteomes" id="UP001238334">
    <property type="component" value="Chromosome"/>
</dbReference>